<evidence type="ECO:0000256" key="1">
    <source>
        <dbReference type="ARBA" id="ARBA00004613"/>
    </source>
</evidence>
<dbReference type="Pfam" id="PF18657">
    <property type="entry name" value="YDG"/>
    <property type="match status" value="2"/>
</dbReference>
<dbReference type="SMART" id="SM00912">
    <property type="entry name" value="Haemagg_act"/>
    <property type="match status" value="1"/>
</dbReference>
<evidence type="ECO:0000259" key="4">
    <source>
        <dbReference type="SMART" id="SM00912"/>
    </source>
</evidence>
<dbReference type="InterPro" id="IPR013517">
    <property type="entry name" value="FG-GAP"/>
</dbReference>
<dbReference type="NCBIfam" id="TIGR01901">
    <property type="entry name" value="adhes_NPXG"/>
    <property type="match status" value="1"/>
</dbReference>
<dbReference type="eggNOG" id="COG3210">
    <property type="taxonomic scope" value="Bacteria"/>
</dbReference>
<dbReference type="InterPro" id="IPR041248">
    <property type="entry name" value="YDG"/>
</dbReference>
<evidence type="ECO:0000256" key="2">
    <source>
        <dbReference type="ARBA" id="ARBA00022525"/>
    </source>
</evidence>
<dbReference type="InterPro" id="IPR012334">
    <property type="entry name" value="Pectin_lyas_fold"/>
</dbReference>
<gene>
    <name evidence="5" type="ORF">HY29_06850</name>
</gene>
<protein>
    <recommendedName>
        <fullName evidence="4">Filamentous haemagglutinin FhaB/tRNA nuclease CdiA-like TPS domain-containing protein</fullName>
    </recommendedName>
</protein>
<dbReference type="InterPro" id="IPR050909">
    <property type="entry name" value="Bact_Autotransporter_VF"/>
</dbReference>
<dbReference type="Proteomes" id="UP000027037">
    <property type="component" value="Unassembled WGS sequence"/>
</dbReference>
<evidence type="ECO:0000256" key="3">
    <source>
        <dbReference type="ARBA" id="ARBA00022729"/>
    </source>
</evidence>
<dbReference type="PANTHER" id="PTHR12338:SF8">
    <property type="entry name" value="HEME_HEMOPEXIN-BINDING PROTEIN"/>
    <property type="match status" value="1"/>
</dbReference>
<dbReference type="InterPro" id="IPR008638">
    <property type="entry name" value="FhaB/CdiA-like_TPS"/>
</dbReference>
<keyword evidence="2" id="KW-0964">Secreted</keyword>
<proteinExistence type="predicted"/>
<dbReference type="STRING" id="1280946.HY29_06850"/>
<dbReference type="Pfam" id="PF05860">
    <property type="entry name" value="TPS"/>
    <property type="match status" value="1"/>
</dbReference>
<dbReference type="PATRIC" id="fig|1280946.3.peg.3467"/>
<dbReference type="Pfam" id="PF14312">
    <property type="entry name" value="FG-GAP_2"/>
    <property type="match status" value="4"/>
</dbReference>
<dbReference type="eggNOG" id="COG2911">
    <property type="taxonomic scope" value="Bacteria"/>
</dbReference>
<sequence>MVAQTKMESVSFRRDWLSRASALTIASCLTGMSAWANPEGGQVTDGAAVILGQGTADVTITQSSQRAVIDWETFSIDENEQVVFEQPGVDSITANRVNGVDPSTILGSLKANGQVVLVNRNGILFGKGARVDAAGLIATTSDLDTDQFMAGSPVQFVGGGLKNASVVNQGRISIRDAGIAAFVAPHVRNSGVIEADLGSVTLASGTAFTLDFYGDGLIKFSPGEEISETLMDGAGEPVTALVENDGTIRANGGRVLLTASAGREVVNQSINISGIVRADSIRESKGVITLAGSGDVRIEDGGVLSASGASGGGDINIDGDFVSTQGEILADGAGTGTSSQGNGGVISISGDAVSLAGNISASGKTGGLISADAENILGLSDHVSATGHLGAGGMVRYTAPRITENATSITNAQGLTHGGDIYVDGGEMMTSSGMYLVDGVYGKGGNIDLTAEDTLLLSTQFSATGRIMGGHVRIGGAFQGGKAPDLSKSYHDLFLGRWSGVSDISNARTAFANDGVSINVSSASGQGGTAVIWSDELTTFLGAIDARGADGGGAVEISSAGTLRKASLDRLALGGGSLLLDPKNLTIGDRVDIGGWKQIGVMQAGYQTVVVSAEDNFGWSVALNGAGDQIAIGAPKDYGFNNSRSTSGAVRLFTFDDDHFSNATFVGTIGYNYTGTGDVNFDTRSGDQLGSSVAMNAAGDRMAVGALGYDGRYENKPNSGAVYLYKWNAPGFSNYWEHNNFFSEAGGTNNLGNLGMETDDEFGYSVALNAAGDRLAIGATKGDGFNNNTSKSGDVYLISFADTNFADPKLEGMIGIGYTGAKDYDESTLNTNDASGRGLSFNAAGDRLAIGADGDDSFGRGRQNNGAVRLYSFTDNNFSGANLEAVIGARWTGGKNIDLETTLDDNDLFGHSVSLSADGTRLYVGAAKDQGATNQVDQAGAAYIFDFSDNLFSGGTHVGTIGNGYTGSGDINISGLDVSDYFGKSISQNSAGNLLVIGASHSDGPGNNSSNSGAVYLFDNSLNADPGAIQFSTYSNEDMSVSAAEVATQLAAGTDLTLQASNDITVAEDVTVTGSPASPGDLTLQAGRSILLNANITTQGGDVNLYANDTTANGVVDSERDSGAAVITMANGTSIDAGTGAVDILMRDGAGKTYTASGDITLSTITANSIRALNGGPTSGSGLVLNTGAVLTATGTDDAIVLAGDKFINNAGASALSASNGDWLVWSHDPANNTIGGLTYDFKQYNAVYGQTAVAQADGDGFLYTLAPTVTAGLKGAVTRDYNGTDDALSLLSEDNYEITAGELGGDEVTLGDATGATFDDKNAAALKTITATGLTIDSAKDGAINVYGYQLDSTQASGDIGEITPKELTVDGVTVDARTYDGTAIADLLGGTLGGGIETGDTVILQRPLTGLFADKNVGVDKQVDASGYSLSGADAGNYQIADPTYVTGTITAKAYKNVGVDKQVDASGYSLSGADAGNYQIADPTYVTGTITAKALTITGVQTPTDRVYDGRRHRRTACMTV</sequence>
<dbReference type="SUPFAM" id="SSF51126">
    <property type="entry name" value="Pectin lyase-like"/>
    <property type="match status" value="1"/>
</dbReference>
<dbReference type="eggNOG" id="COG3595">
    <property type="taxonomic scope" value="Bacteria"/>
</dbReference>
<keyword evidence="6" id="KW-1185">Reference proteome</keyword>
<comment type="subcellular location">
    <subcellularLocation>
        <location evidence="1">Secreted</location>
    </subcellularLocation>
</comment>
<dbReference type="SMART" id="SM00191">
    <property type="entry name" value="Int_alpha"/>
    <property type="match status" value="5"/>
</dbReference>
<accession>A0A062TT21</accession>
<dbReference type="PANTHER" id="PTHR12338">
    <property type="entry name" value="AUTOTRANSPORTER"/>
    <property type="match status" value="1"/>
</dbReference>
<dbReference type="InterPro" id="IPR013519">
    <property type="entry name" value="Int_alpha_beta-p"/>
</dbReference>
<dbReference type="GO" id="GO:0005576">
    <property type="term" value="C:extracellular region"/>
    <property type="evidence" value="ECO:0007669"/>
    <property type="project" value="UniProtKB-SubCell"/>
</dbReference>
<dbReference type="InterPro" id="IPR011050">
    <property type="entry name" value="Pectin_lyase_fold/virulence"/>
</dbReference>
<name>A0A062TT21_9PROT</name>
<evidence type="ECO:0000313" key="5">
    <source>
        <dbReference type="EMBL" id="KCZ51066.1"/>
    </source>
</evidence>
<reference evidence="5 6" key="1">
    <citation type="journal article" date="2014" name="Antonie Van Leeuwenhoek">
        <title>Hyphomonas beringensis sp. nov. and Hyphomonas chukchiensis sp. nov., isolated from surface seawater of the Bering Sea and Chukchi Sea.</title>
        <authorList>
            <person name="Li C."/>
            <person name="Lai Q."/>
            <person name="Li G."/>
            <person name="Dong C."/>
            <person name="Wang J."/>
            <person name="Liao Y."/>
            <person name="Shao Z."/>
        </authorList>
    </citation>
    <scope>NUCLEOTIDE SEQUENCE [LARGE SCALE GENOMIC DNA]</scope>
    <source>
        <strain evidence="5 6">25B14_1</strain>
    </source>
</reference>
<feature type="domain" description="Filamentous haemagglutinin FhaB/tRNA nuclease CdiA-like TPS" evidence="4">
    <location>
        <begin position="34"/>
        <end position="147"/>
    </location>
</feature>
<dbReference type="EMBL" id="AWFF01000098">
    <property type="protein sequence ID" value="KCZ51066.1"/>
    <property type="molecule type" value="Genomic_DNA"/>
</dbReference>
<organism evidence="5 6">
    <name type="scientific">Hyphomonas beringensis</name>
    <dbReference type="NCBI Taxonomy" id="1280946"/>
    <lineage>
        <taxon>Bacteria</taxon>
        <taxon>Pseudomonadati</taxon>
        <taxon>Pseudomonadota</taxon>
        <taxon>Alphaproteobacteria</taxon>
        <taxon>Hyphomonadales</taxon>
        <taxon>Hyphomonadaceae</taxon>
        <taxon>Hyphomonas</taxon>
    </lineage>
</organism>
<comment type="caution">
    <text evidence="5">The sequence shown here is derived from an EMBL/GenBank/DDBJ whole genome shotgun (WGS) entry which is preliminary data.</text>
</comment>
<evidence type="ECO:0000313" key="6">
    <source>
        <dbReference type="Proteomes" id="UP000027037"/>
    </source>
</evidence>
<keyword evidence="3" id="KW-0732">Signal</keyword>
<dbReference type="Gene3D" id="2.160.20.10">
    <property type="entry name" value="Single-stranded right-handed beta-helix, Pectin lyase-like"/>
    <property type="match status" value="2"/>
</dbReference>